<dbReference type="EnsemblFungi" id="EJT72358">
    <property type="protein sequence ID" value="EJT72358"/>
    <property type="gene ID" value="GGTG_09224"/>
</dbReference>
<proteinExistence type="predicted"/>
<reference evidence="1" key="2">
    <citation type="submission" date="2010-07" db="EMBL/GenBank/DDBJ databases">
        <authorList>
            <consortium name="The Broad Institute Genome Sequencing Platform"/>
            <consortium name="Broad Institute Genome Sequencing Center for Infectious Disease"/>
            <person name="Ma L.-J."/>
            <person name="Dead R."/>
            <person name="Young S."/>
            <person name="Zeng Q."/>
            <person name="Koehrsen M."/>
            <person name="Alvarado L."/>
            <person name="Berlin A."/>
            <person name="Chapman S.B."/>
            <person name="Chen Z."/>
            <person name="Freedman E."/>
            <person name="Gellesch M."/>
            <person name="Goldberg J."/>
            <person name="Griggs A."/>
            <person name="Gujja S."/>
            <person name="Heilman E.R."/>
            <person name="Heiman D."/>
            <person name="Hepburn T."/>
            <person name="Howarth C."/>
            <person name="Jen D."/>
            <person name="Larson L."/>
            <person name="Mehta T."/>
            <person name="Neiman D."/>
            <person name="Pearson M."/>
            <person name="Roberts A."/>
            <person name="Saif S."/>
            <person name="Shea T."/>
            <person name="Shenoy N."/>
            <person name="Sisk P."/>
            <person name="Stolte C."/>
            <person name="Sykes S."/>
            <person name="Walk T."/>
            <person name="White J."/>
            <person name="Yandava C."/>
            <person name="Haas B."/>
            <person name="Nusbaum C."/>
            <person name="Birren B."/>
        </authorList>
    </citation>
    <scope>NUCLEOTIDE SEQUENCE</scope>
    <source>
        <strain evidence="1">R3-111a-1</strain>
    </source>
</reference>
<dbReference type="EMBL" id="GL385399">
    <property type="protein sequence ID" value="EJT72358.1"/>
    <property type="molecule type" value="Genomic_DNA"/>
</dbReference>
<dbReference type="Proteomes" id="UP000006039">
    <property type="component" value="Unassembled WGS sequence"/>
</dbReference>
<protein>
    <submittedName>
        <fullName evidence="1 2">Uncharacterized protein</fullName>
    </submittedName>
</protein>
<keyword evidence="3" id="KW-1185">Reference proteome</keyword>
<name>J3P6T2_GAET3</name>
<dbReference type="RefSeq" id="XP_009225332.1">
    <property type="nucleotide sequence ID" value="XM_009227068.1"/>
</dbReference>
<reference evidence="2" key="5">
    <citation type="submission" date="2018-04" db="UniProtKB">
        <authorList>
            <consortium name="EnsemblFungi"/>
        </authorList>
    </citation>
    <scope>IDENTIFICATION</scope>
    <source>
        <strain evidence="2">R3-111a-1</strain>
    </source>
</reference>
<accession>J3P6T2</accession>
<gene>
    <name evidence="2" type="primary">20349682</name>
    <name evidence="1" type="ORF">GGTG_09224</name>
</gene>
<reference evidence="1" key="3">
    <citation type="submission" date="2010-09" db="EMBL/GenBank/DDBJ databases">
        <title>Annotation of Gaeumannomyces graminis var. tritici R3-111a-1.</title>
        <authorList>
            <consortium name="The Broad Institute Genome Sequencing Platform"/>
            <person name="Ma L.-J."/>
            <person name="Dead R."/>
            <person name="Young S.K."/>
            <person name="Zeng Q."/>
            <person name="Gargeya S."/>
            <person name="Fitzgerald M."/>
            <person name="Haas B."/>
            <person name="Abouelleil A."/>
            <person name="Alvarado L."/>
            <person name="Arachchi H.M."/>
            <person name="Berlin A."/>
            <person name="Brown A."/>
            <person name="Chapman S.B."/>
            <person name="Chen Z."/>
            <person name="Dunbar C."/>
            <person name="Freedman E."/>
            <person name="Gearin G."/>
            <person name="Gellesch M."/>
            <person name="Goldberg J."/>
            <person name="Griggs A."/>
            <person name="Gujja S."/>
            <person name="Heiman D."/>
            <person name="Howarth C."/>
            <person name="Larson L."/>
            <person name="Lui A."/>
            <person name="MacDonald P.J.P."/>
            <person name="Mehta T."/>
            <person name="Montmayeur A."/>
            <person name="Murphy C."/>
            <person name="Neiman D."/>
            <person name="Pearson M."/>
            <person name="Priest M."/>
            <person name="Roberts A."/>
            <person name="Saif S."/>
            <person name="Shea T."/>
            <person name="Shenoy N."/>
            <person name="Sisk P."/>
            <person name="Stolte C."/>
            <person name="Sykes S."/>
            <person name="Yandava C."/>
            <person name="Wortman J."/>
            <person name="Nusbaum C."/>
            <person name="Birren B."/>
        </authorList>
    </citation>
    <scope>NUCLEOTIDE SEQUENCE</scope>
    <source>
        <strain evidence="1">R3-111a-1</strain>
    </source>
</reference>
<reference evidence="3" key="1">
    <citation type="submission" date="2010-07" db="EMBL/GenBank/DDBJ databases">
        <title>The genome sequence of Gaeumannomyces graminis var. tritici strain R3-111a-1.</title>
        <authorList>
            <consortium name="The Broad Institute Genome Sequencing Platform"/>
            <person name="Ma L.-J."/>
            <person name="Dead R."/>
            <person name="Young S."/>
            <person name="Zeng Q."/>
            <person name="Koehrsen M."/>
            <person name="Alvarado L."/>
            <person name="Berlin A."/>
            <person name="Chapman S.B."/>
            <person name="Chen Z."/>
            <person name="Freedman E."/>
            <person name="Gellesch M."/>
            <person name="Goldberg J."/>
            <person name="Griggs A."/>
            <person name="Gujja S."/>
            <person name="Heilman E.R."/>
            <person name="Heiman D."/>
            <person name="Hepburn T."/>
            <person name="Howarth C."/>
            <person name="Jen D."/>
            <person name="Larson L."/>
            <person name="Mehta T."/>
            <person name="Neiman D."/>
            <person name="Pearson M."/>
            <person name="Roberts A."/>
            <person name="Saif S."/>
            <person name="Shea T."/>
            <person name="Shenoy N."/>
            <person name="Sisk P."/>
            <person name="Stolte C."/>
            <person name="Sykes S."/>
            <person name="Walk T."/>
            <person name="White J."/>
            <person name="Yandava C."/>
            <person name="Haas B."/>
            <person name="Nusbaum C."/>
            <person name="Birren B."/>
        </authorList>
    </citation>
    <scope>NUCLEOTIDE SEQUENCE [LARGE SCALE GENOMIC DNA]</scope>
    <source>
        <strain evidence="3">R3-111a-1</strain>
    </source>
</reference>
<dbReference type="AlphaFoldDB" id="J3P6T2"/>
<evidence type="ECO:0000313" key="1">
    <source>
        <dbReference type="EMBL" id="EJT72358.1"/>
    </source>
</evidence>
<dbReference type="HOGENOM" id="CLU_1111469_0_0_1"/>
<organism evidence="1">
    <name type="scientific">Gaeumannomyces tritici (strain R3-111a-1)</name>
    <name type="common">Wheat and barley take-all root rot fungus</name>
    <name type="synonym">Gaeumannomyces graminis var. tritici</name>
    <dbReference type="NCBI Taxonomy" id="644352"/>
    <lineage>
        <taxon>Eukaryota</taxon>
        <taxon>Fungi</taxon>
        <taxon>Dikarya</taxon>
        <taxon>Ascomycota</taxon>
        <taxon>Pezizomycotina</taxon>
        <taxon>Sordariomycetes</taxon>
        <taxon>Sordariomycetidae</taxon>
        <taxon>Magnaporthales</taxon>
        <taxon>Magnaporthaceae</taxon>
        <taxon>Gaeumannomyces</taxon>
    </lineage>
</organism>
<reference evidence="2" key="4">
    <citation type="journal article" date="2015" name="G3 (Bethesda)">
        <title>Genome sequences of three phytopathogenic species of the Magnaporthaceae family of fungi.</title>
        <authorList>
            <person name="Okagaki L.H."/>
            <person name="Nunes C.C."/>
            <person name="Sailsbery J."/>
            <person name="Clay B."/>
            <person name="Brown D."/>
            <person name="John T."/>
            <person name="Oh Y."/>
            <person name="Young N."/>
            <person name="Fitzgerald M."/>
            <person name="Haas B.J."/>
            <person name="Zeng Q."/>
            <person name="Young S."/>
            <person name="Adiconis X."/>
            <person name="Fan L."/>
            <person name="Levin J.Z."/>
            <person name="Mitchell T.K."/>
            <person name="Okubara P.A."/>
            <person name="Farman M.L."/>
            <person name="Kohn L.M."/>
            <person name="Birren B."/>
            <person name="Ma L.-J."/>
            <person name="Dean R.A."/>
        </authorList>
    </citation>
    <scope>NUCLEOTIDE SEQUENCE</scope>
    <source>
        <strain evidence="2">R3-111a-1</strain>
    </source>
</reference>
<sequence>MFLANVYYCFKPLFGINDFVFRMARLLFDGFDNLWLFYYKPANKLLFLIIFFLKFRASQFCYLKLNKLDGRYKFFPFIKPSVFRSSIKRCIFKVKAIRFFRIMLICKAKLLNAWFALNCKRFSIISMRFATALLFCLKSFYCFSTRVKRFLPISSNFIAISKVICRGLIGSEKTRSFLKAKANLLLKIINGLKNLAVNLIIIASARFFSFLKANFGEPAWLFAQMRKIAVTLLKICAIKKGIKPIKINNN</sequence>
<evidence type="ECO:0000313" key="3">
    <source>
        <dbReference type="Proteomes" id="UP000006039"/>
    </source>
</evidence>
<evidence type="ECO:0000313" key="2">
    <source>
        <dbReference type="EnsemblFungi" id="EJT72358"/>
    </source>
</evidence>
<dbReference type="VEuPathDB" id="FungiDB:GGTG_09224"/>
<dbReference type="GeneID" id="20349682"/>